<dbReference type="RefSeq" id="WP_109013142.1">
    <property type="nucleotide sequence ID" value="NZ_BDUD01000002.1"/>
</dbReference>
<protein>
    <recommendedName>
        <fullName evidence="2">DUF3854 domain-containing protein</fullName>
    </recommendedName>
</protein>
<dbReference type="Pfam" id="PF12965">
    <property type="entry name" value="DUF3854"/>
    <property type="match status" value="1"/>
</dbReference>
<dbReference type="PANTHER" id="PTHR34985:SF1">
    <property type="entry name" value="SLR0554 PROTEIN"/>
    <property type="match status" value="1"/>
</dbReference>
<dbReference type="InterPro" id="IPR024385">
    <property type="entry name" value="DUF3854"/>
</dbReference>
<evidence type="ECO:0000313" key="4">
    <source>
        <dbReference type="Proteomes" id="UP000245124"/>
    </source>
</evidence>
<name>A0A2R5FWW7_NOSCO</name>
<feature type="compositionally biased region" description="Polar residues" evidence="1">
    <location>
        <begin position="551"/>
        <end position="567"/>
    </location>
</feature>
<dbReference type="AlphaFoldDB" id="A0A2R5FWW7"/>
<feature type="domain" description="DUF3854" evidence="2">
    <location>
        <begin position="360"/>
        <end position="487"/>
    </location>
</feature>
<feature type="compositionally biased region" description="Basic and acidic residues" evidence="1">
    <location>
        <begin position="981"/>
        <end position="997"/>
    </location>
</feature>
<dbReference type="PANTHER" id="PTHR34985">
    <property type="entry name" value="SLR0554 PROTEIN"/>
    <property type="match status" value="1"/>
</dbReference>
<sequence>MFDERHLQLTSAYARASQHFIRAFIYPLGEFIYKSIESAIDLKCRIEIGEETYFLTPDEDGGWKWSKNNFEGVTDEEIEQVEETMAYLLPKLLPGSNDITPSNFPPDPDLPPVLPNPNSPLILPPSATSVEFLTIPFDSQNPQEYLPIKDQENLDLNASIQRNVFFTVESANNGISSKKLELQNTQHIPPHPEHIDPQHWHELVVGSAIAPLIAHLNFESLHFSYVGGEHEAWERLMISDKLSRTNTGSLSIRLLELYSHLDAGGWWCNSGVDPRTFANLTPGEQPQIKEWGCYKPNRPRPKTVKKDGFTVVVEGKFIKYEHPPSVDLSIFLLDVPSVIAQNIYSKAGVNPTDSDRLNGFWYCVYKHNIPLVITEGAKKAASLLSQGHAAIGLPGISSGYRSPKNEWGKKIGDSYLADELAVFATSGRVFKICFDYETKPETKLNIQRDIWKTGSLLQEFGAVVKVVTLPGPDKGVDDFIVSQGKEAFEKLSAGAISLEEWHQNQLDKKRFTIKLKDGTVKKIEEEAGGRRQKAEGKNLVGDLDPHFRSATEISDSVGDSNPSSLWSRQEAESSFPSASCPLPPASPVDQQKGDSTVIDDPELEPNIGVFKKSRAKSPIDPGSQIIDIKVIDSDIIHIDVAPEPAQPTEPPVTSSSPTQNCWVEVGRGAEEQRGRGERTCISLSSAPLLPCSSANHHAKFPWQTTSSSWAKKENVTLYESNFFRKRLEGSENKQIAFAAYTLLKKYGVEAKDEQQQTSGKIYHADAFVIKNHGADKYSISRRHDDVELMTFQADKWGHVGNIKLSYTEIDDEPKVWREKQINILPIERQEFLLVADYLKAGKELPSVDEDPRKIASAVGSVSPKGTHNILESFKENEVLKILTQSITSFDKDDLTLGNYRIIFRQTSDNTSTLQLLKTEHNGTNREAVRFQFEKTDTGMTHQVQAMAITEADLEKLRLLAQKLHINYKALFGNPTDTRDIDLPVHPEINRNLNDDQSHQSTQSTPNAPDRKTQSNPQGVSSNSPKQDNAVSHATTSIPNGTTPSQPTKRPNFSSNLDNAVLPLHPVLKQYWEQLEKDGSSHETVAQGDLEFQSKIQETGKLTVGEQRELYQQIQNLAWSEINHNGRTDIVLPPLAYIVNDLRSQVQKEAQPQFSSDPKRDTPVPLHPGIASHWHNLETNKTWSSVANQYNNPLREKLVTTGKLTIGEQRELYQKILLQSQFEQQNIGQTDISLPPLSDIIQDLLNTRSQIINNTYTPKVEVHSQKAHTPQRPTNSQELEL</sequence>
<proteinExistence type="predicted"/>
<evidence type="ECO:0000256" key="1">
    <source>
        <dbReference type="SAM" id="MobiDB-lite"/>
    </source>
</evidence>
<feature type="compositionally biased region" description="Polar residues" evidence="1">
    <location>
        <begin position="1266"/>
        <end position="1280"/>
    </location>
</feature>
<organism evidence="3 4">
    <name type="scientific">Nostoc commune NIES-4072</name>
    <dbReference type="NCBI Taxonomy" id="2005467"/>
    <lineage>
        <taxon>Bacteria</taxon>
        <taxon>Bacillati</taxon>
        <taxon>Cyanobacteriota</taxon>
        <taxon>Cyanophyceae</taxon>
        <taxon>Nostocales</taxon>
        <taxon>Nostocaceae</taxon>
        <taxon>Nostoc</taxon>
    </lineage>
</organism>
<dbReference type="Proteomes" id="UP000245124">
    <property type="component" value="Unassembled WGS sequence"/>
</dbReference>
<reference evidence="3 4" key="1">
    <citation type="submission" date="2017-06" db="EMBL/GenBank/DDBJ databases">
        <title>Genome sequencing of cyanobaciteial culture collection at National Institute for Environmental Studies (NIES).</title>
        <authorList>
            <person name="Hirose Y."/>
            <person name="Shimura Y."/>
            <person name="Fujisawa T."/>
            <person name="Nakamura Y."/>
            <person name="Kawachi M."/>
        </authorList>
    </citation>
    <scope>NUCLEOTIDE SEQUENCE [LARGE SCALE GENOMIC DNA]</scope>
    <source>
        <strain evidence="3 4">NIES-4072</strain>
    </source>
</reference>
<evidence type="ECO:0000259" key="2">
    <source>
        <dbReference type="Pfam" id="PF12965"/>
    </source>
</evidence>
<feature type="region of interest" description="Disordered" evidence="1">
    <location>
        <begin position="1259"/>
        <end position="1280"/>
    </location>
</feature>
<feature type="region of interest" description="Disordered" evidence="1">
    <location>
        <begin position="981"/>
        <end position="1057"/>
    </location>
</feature>
<dbReference type="EMBL" id="BDUD01000002">
    <property type="protein sequence ID" value="GBG23252.1"/>
    <property type="molecule type" value="Genomic_DNA"/>
</dbReference>
<comment type="caution">
    <text evidence="3">The sequence shown here is derived from an EMBL/GenBank/DDBJ whole genome shotgun (WGS) entry which is preliminary data.</text>
</comment>
<feature type="region of interest" description="Disordered" evidence="1">
    <location>
        <begin position="551"/>
        <end position="602"/>
    </location>
</feature>
<gene>
    <name evidence="3" type="ORF">NIES4072_69640</name>
</gene>
<dbReference type="OrthoDB" id="1634048at2"/>
<feature type="compositionally biased region" description="Polar residues" evidence="1">
    <location>
        <begin position="1013"/>
        <end position="1057"/>
    </location>
</feature>
<evidence type="ECO:0000313" key="3">
    <source>
        <dbReference type="EMBL" id="GBG23252.1"/>
    </source>
</evidence>
<accession>A0A2R5FWW7</accession>
<keyword evidence="4" id="KW-1185">Reference proteome</keyword>